<dbReference type="OrthoDB" id="4406415at2"/>
<protein>
    <recommendedName>
        <fullName evidence="4 8">L-ectoine synthase</fullName>
        <ecNumber evidence="3 8">4.2.1.108</ecNumber>
    </recommendedName>
    <alternativeName>
        <fullName evidence="6 8">N-acetyldiaminobutyrate dehydratase</fullName>
    </alternativeName>
</protein>
<dbReference type="RefSeq" id="WP_066199602.1">
    <property type="nucleotide sequence ID" value="NZ_CBCSAS010000043.1"/>
</dbReference>
<dbReference type="CDD" id="cd06978">
    <property type="entry name" value="cupin_EctC"/>
    <property type="match status" value="1"/>
</dbReference>
<dbReference type="EMBL" id="JXBB01000011">
    <property type="protein sequence ID" value="OAR04822.1"/>
    <property type="molecule type" value="Genomic_DNA"/>
</dbReference>
<reference evidence="9 11" key="1">
    <citation type="submission" date="2015-09" db="EMBL/GenBank/DDBJ databases">
        <title>Draft genome sequence of Hydrogenibacillus schlegelii DSM 2000.</title>
        <authorList>
            <person name="Hemp J."/>
        </authorList>
    </citation>
    <scope>NUCLEOTIDE SEQUENCE [LARGE SCALE GENOMIC DNA]</scope>
    <source>
        <strain evidence="9 11">MA 48</strain>
    </source>
</reference>
<dbReference type="HAMAP" id="MF_01255">
    <property type="entry name" value="Ectoine_synth"/>
    <property type="match status" value="1"/>
</dbReference>
<dbReference type="Gene3D" id="2.60.120.10">
    <property type="entry name" value="Jelly Rolls"/>
    <property type="match status" value="1"/>
</dbReference>
<dbReference type="InterPro" id="IPR010462">
    <property type="entry name" value="Ectoine_synth"/>
</dbReference>
<evidence type="ECO:0000313" key="11">
    <source>
        <dbReference type="Proteomes" id="UP000243024"/>
    </source>
</evidence>
<evidence type="ECO:0000256" key="8">
    <source>
        <dbReference type="HAMAP-Rule" id="MF_01255"/>
    </source>
</evidence>
<dbReference type="EMBL" id="PEBV01000023">
    <property type="protein sequence ID" value="PTQ52757.1"/>
    <property type="molecule type" value="Genomic_DNA"/>
</dbReference>
<dbReference type="GO" id="GO:0019491">
    <property type="term" value="P:ectoine biosynthetic process"/>
    <property type="evidence" value="ECO:0007669"/>
    <property type="project" value="UniProtKB-UniRule"/>
</dbReference>
<comment type="pathway">
    <text evidence="1 8">Amine and polyamine biosynthesis; ectoine biosynthesis; L-ectoine from L-aspartate 4-semialdehyde: step 3/3.</text>
</comment>
<evidence type="ECO:0000256" key="5">
    <source>
        <dbReference type="ARBA" id="ARBA00023239"/>
    </source>
</evidence>
<comment type="function">
    <text evidence="8">Catalyzes the circularization of gamma-N-acetyl-alpha,gamma-diaminobutyric acid (ADABA) to ectoine (1,4,5,6-tetrahydro-2-methyl-4-pyrimidine carboxylic acid), which is an excellent osmoprotectant.</text>
</comment>
<dbReference type="GO" id="GO:0033990">
    <property type="term" value="F:ectoine synthase activity"/>
    <property type="evidence" value="ECO:0007669"/>
    <property type="project" value="UniProtKB-EC"/>
</dbReference>
<comment type="catalytic activity">
    <reaction evidence="7 8">
        <text>(2S)-4-acetamido-2-aminobutanoate = L-ectoine + H2O</text>
        <dbReference type="Rhea" id="RHEA:17281"/>
        <dbReference type="ChEBI" id="CHEBI:15377"/>
        <dbReference type="ChEBI" id="CHEBI:58515"/>
        <dbReference type="ChEBI" id="CHEBI:58929"/>
        <dbReference type="EC" id="4.2.1.108"/>
    </reaction>
</comment>
<proteinExistence type="inferred from homology"/>
<evidence type="ECO:0000313" key="10">
    <source>
        <dbReference type="EMBL" id="PTQ52757.1"/>
    </source>
</evidence>
<evidence type="ECO:0000256" key="1">
    <source>
        <dbReference type="ARBA" id="ARBA00005181"/>
    </source>
</evidence>
<dbReference type="Proteomes" id="UP000244180">
    <property type="component" value="Unassembled WGS sequence"/>
</dbReference>
<dbReference type="PANTHER" id="PTHR39289">
    <property type="match status" value="1"/>
</dbReference>
<evidence type="ECO:0000256" key="3">
    <source>
        <dbReference type="ARBA" id="ARBA00013192"/>
    </source>
</evidence>
<accession>A0A132MH53</accession>
<dbReference type="InterPro" id="IPR014710">
    <property type="entry name" value="RmlC-like_jellyroll"/>
</dbReference>
<evidence type="ECO:0000313" key="12">
    <source>
        <dbReference type="Proteomes" id="UP000244180"/>
    </source>
</evidence>
<organism evidence="10 12">
    <name type="scientific">Hydrogenibacillus schlegelii</name>
    <name type="common">Bacillus schlegelii</name>
    <dbReference type="NCBI Taxonomy" id="1484"/>
    <lineage>
        <taxon>Bacteria</taxon>
        <taxon>Bacillati</taxon>
        <taxon>Bacillota</taxon>
        <taxon>Bacilli</taxon>
        <taxon>Bacillales</taxon>
        <taxon>Bacillales Family X. Incertae Sedis</taxon>
        <taxon>Hydrogenibacillus</taxon>
    </lineage>
</organism>
<reference evidence="10 12" key="2">
    <citation type="submission" date="2017-08" db="EMBL/GenBank/DDBJ databases">
        <title>Burning lignite coal seam in the remote Altai Mountains harbors a hydrogen-driven thermophilic microbial community.</title>
        <authorList>
            <person name="Kadnikov V.V."/>
            <person name="Mardanov A.V."/>
            <person name="Ivasenko D."/>
            <person name="Beletsky A.V."/>
            <person name="Karnachuk O.V."/>
            <person name="Ravin N.V."/>
        </authorList>
    </citation>
    <scope>NUCLEOTIDE SEQUENCE [LARGE SCALE GENOMIC DNA]</scope>
    <source>
        <strain evidence="10">AL33</strain>
    </source>
</reference>
<gene>
    <name evidence="8 9" type="primary">ectC</name>
    <name evidence="10" type="ORF">HSCHL_0021</name>
    <name evidence="9" type="ORF">SA87_07520</name>
</gene>
<evidence type="ECO:0000313" key="9">
    <source>
        <dbReference type="EMBL" id="OAR04822.1"/>
    </source>
</evidence>
<comment type="caution">
    <text evidence="10">The sequence shown here is derived from an EMBL/GenBank/DDBJ whole genome shotgun (WGS) entry which is preliminary data.</text>
</comment>
<dbReference type="NCBIfam" id="NF009806">
    <property type="entry name" value="PRK13290.1"/>
    <property type="match status" value="1"/>
</dbReference>
<dbReference type="SUPFAM" id="SSF51182">
    <property type="entry name" value="RmlC-like cupins"/>
    <property type="match status" value="1"/>
</dbReference>
<dbReference type="UniPathway" id="UPA00067">
    <property type="reaction ID" value="UER00123"/>
</dbReference>
<comment type="similarity">
    <text evidence="2 8">Belongs to the ectoine synthase family.</text>
</comment>
<keyword evidence="5 8" id="KW-0456">Lyase</keyword>
<keyword evidence="11" id="KW-1185">Reference proteome</keyword>
<dbReference type="AlphaFoldDB" id="A0A132MH53"/>
<sequence>MIVRRLEEIIGTERDVQAKTWNSRRLLLKRDGFGYSLHDTRIFAGTETTMWYKHHIEAVYCVAGEGELVDHETGAVHAIRPGTLYVLDRHDRHTLRAKTELRLFCVFTPALTGQEVHDASGAYPPPEEAEAKAR</sequence>
<dbReference type="Pfam" id="PF06339">
    <property type="entry name" value="Ectoine_synth"/>
    <property type="match status" value="1"/>
</dbReference>
<dbReference type="EC" id="4.2.1.108" evidence="3 8"/>
<dbReference type="STRING" id="1484.SA87_07520"/>
<dbReference type="InterPro" id="IPR011051">
    <property type="entry name" value="RmlC_Cupin_sf"/>
</dbReference>
<dbReference type="PANTHER" id="PTHR39289:SF1">
    <property type="entry name" value="L-ECTOINE SYNTHASE"/>
    <property type="match status" value="1"/>
</dbReference>
<evidence type="ECO:0000256" key="7">
    <source>
        <dbReference type="ARBA" id="ARBA00048714"/>
    </source>
</evidence>
<evidence type="ECO:0000256" key="2">
    <source>
        <dbReference type="ARBA" id="ARBA00009637"/>
    </source>
</evidence>
<dbReference type="Proteomes" id="UP000243024">
    <property type="component" value="Unassembled WGS sequence"/>
</dbReference>
<evidence type="ECO:0000256" key="6">
    <source>
        <dbReference type="ARBA" id="ARBA00033271"/>
    </source>
</evidence>
<name>A0A132MH53_HYDSH</name>
<evidence type="ECO:0000256" key="4">
    <source>
        <dbReference type="ARBA" id="ARBA00019707"/>
    </source>
</evidence>